<evidence type="ECO:0000259" key="1">
    <source>
        <dbReference type="Pfam" id="PF13393"/>
    </source>
</evidence>
<organism evidence="2 3">
    <name type="scientific">Thauera phenylacetica B4P</name>
    <dbReference type="NCBI Taxonomy" id="1234382"/>
    <lineage>
        <taxon>Bacteria</taxon>
        <taxon>Pseudomonadati</taxon>
        <taxon>Pseudomonadota</taxon>
        <taxon>Betaproteobacteria</taxon>
        <taxon>Rhodocyclales</taxon>
        <taxon>Zoogloeaceae</taxon>
        <taxon>Thauera</taxon>
    </lineage>
</organism>
<dbReference type="RefSeq" id="WP_004378946.1">
    <property type="nucleotide sequence ID" value="NZ_AMXF01000263.1"/>
</dbReference>
<name>N6YUF4_9RHOO</name>
<keyword evidence="2" id="KW-0328">Glycosyltransferase</keyword>
<dbReference type="GO" id="GO:0016757">
    <property type="term" value="F:glycosyltransferase activity"/>
    <property type="evidence" value="ECO:0007669"/>
    <property type="project" value="UniProtKB-KW"/>
</dbReference>
<reference evidence="2 3" key="1">
    <citation type="submission" date="2012-09" db="EMBL/GenBank/DDBJ databases">
        <title>Draft Genome Sequences of 6 Strains from Genus Thauera.</title>
        <authorList>
            <person name="Liu B."/>
            <person name="Shapleigh J.P."/>
            <person name="Frostegard A.H."/>
        </authorList>
    </citation>
    <scope>NUCLEOTIDE SEQUENCE [LARGE SCALE GENOMIC DNA]</scope>
    <source>
        <strain evidence="2 3">B4P</strain>
    </source>
</reference>
<sequence>AYGAESPAALALGGRYDRVGEAFGRARPATGFSLDLRELAWHLPTPAAPAGAVLAPPGDDAALAAEISALRARGEIVVVELPGHEGTWNEAGCDRQLVKRGDRWAIVPLQGE</sequence>
<dbReference type="Proteomes" id="UP000013047">
    <property type="component" value="Unassembled WGS sequence"/>
</dbReference>
<dbReference type="AlphaFoldDB" id="N6YUF4"/>
<dbReference type="Gene3D" id="3.30.930.10">
    <property type="entry name" value="Bira Bifunctional Protein, Domain 2"/>
    <property type="match status" value="1"/>
</dbReference>
<dbReference type="InterPro" id="IPR041715">
    <property type="entry name" value="HisRS-like_core"/>
</dbReference>
<gene>
    <name evidence="2" type="ORF">C667_20295</name>
</gene>
<dbReference type="EMBL" id="AMXF01000263">
    <property type="protein sequence ID" value="ENO95185.1"/>
    <property type="molecule type" value="Genomic_DNA"/>
</dbReference>
<feature type="non-terminal residue" evidence="2">
    <location>
        <position position="1"/>
    </location>
</feature>
<accession>N6YUF4</accession>
<dbReference type="SUPFAM" id="SSF55681">
    <property type="entry name" value="Class II aaRS and biotin synthetases"/>
    <property type="match status" value="1"/>
</dbReference>
<proteinExistence type="predicted"/>
<protein>
    <submittedName>
        <fullName evidence="2">ATP phosphoribosyltransferase regulatory subunit</fullName>
    </submittedName>
</protein>
<keyword evidence="3" id="KW-1185">Reference proteome</keyword>
<feature type="domain" description="Class II Histidinyl-tRNA synthetase (HisRS)-like catalytic core" evidence="1">
    <location>
        <begin position="1"/>
        <end position="39"/>
    </location>
</feature>
<keyword evidence="2" id="KW-0808">Transferase</keyword>
<comment type="caution">
    <text evidence="2">The sequence shown here is derived from an EMBL/GenBank/DDBJ whole genome shotgun (WGS) entry which is preliminary data.</text>
</comment>
<evidence type="ECO:0000313" key="2">
    <source>
        <dbReference type="EMBL" id="ENO95185.1"/>
    </source>
</evidence>
<dbReference type="Pfam" id="PF13393">
    <property type="entry name" value="tRNA-synt_His"/>
    <property type="match status" value="1"/>
</dbReference>
<dbReference type="InterPro" id="IPR045864">
    <property type="entry name" value="aa-tRNA-synth_II/BPL/LPL"/>
</dbReference>
<evidence type="ECO:0000313" key="3">
    <source>
        <dbReference type="Proteomes" id="UP000013047"/>
    </source>
</evidence>